<gene>
    <name evidence="1" type="ORF">UFOVP180_48</name>
</gene>
<proteinExistence type="predicted"/>
<evidence type="ECO:0000313" key="1">
    <source>
        <dbReference type="EMBL" id="CAB5207227.1"/>
    </source>
</evidence>
<sequence>MMNTMDIIASTEQVEQQTGINADELGCELEYFANSLIKLAQRIKSSEGLVNLSTIDRFSTSLTCGDMSDELSALSQQLRRMLDPYSDRLLNQFLAETGV</sequence>
<name>A0A6J7WDP6_9CAUD</name>
<protein>
    <submittedName>
        <fullName evidence="1">Uncharacterized protein</fullName>
    </submittedName>
</protein>
<accession>A0A6J7WDP6</accession>
<dbReference type="EMBL" id="LR798227">
    <property type="protein sequence ID" value="CAB5207227.1"/>
    <property type="molecule type" value="Genomic_DNA"/>
</dbReference>
<organism evidence="1">
    <name type="scientific">uncultured Caudovirales phage</name>
    <dbReference type="NCBI Taxonomy" id="2100421"/>
    <lineage>
        <taxon>Viruses</taxon>
        <taxon>Duplodnaviria</taxon>
        <taxon>Heunggongvirae</taxon>
        <taxon>Uroviricota</taxon>
        <taxon>Caudoviricetes</taxon>
        <taxon>Peduoviridae</taxon>
        <taxon>Maltschvirus</taxon>
        <taxon>Maltschvirus maltsch</taxon>
    </lineage>
</organism>
<reference evidence="1" key="1">
    <citation type="submission" date="2020-05" db="EMBL/GenBank/DDBJ databases">
        <authorList>
            <person name="Chiriac C."/>
            <person name="Salcher M."/>
            <person name="Ghai R."/>
            <person name="Kavagutti S V."/>
        </authorList>
    </citation>
    <scope>NUCLEOTIDE SEQUENCE</scope>
</reference>